<dbReference type="AlphaFoldDB" id="A0A504JLU5"/>
<feature type="repeat" description="TPR" evidence="1">
    <location>
        <begin position="119"/>
        <end position="152"/>
    </location>
</feature>
<dbReference type="SUPFAM" id="SSF48452">
    <property type="entry name" value="TPR-like"/>
    <property type="match status" value="1"/>
</dbReference>
<organism evidence="2 3">
    <name type="scientific">Aquimarina algicola</name>
    <dbReference type="NCBI Taxonomy" id="2589995"/>
    <lineage>
        <taxon>Bacteria</taxon>
        <taxon>Pseudomonadati</taxon>
        <taxon>Bacteroidota</taxon>
        <taxon>Flavobacteriia</taxon>
        <taxon>Flavobacteriales</taxon>
        <taxon>Flavobacteriaceae</taxon>
        <taxon>Aquimarina</taxon>
    </lineage>
</organism>
<protein>
    <submittedName>
        <fullName evidence="2">Tetratricopeptide repeat protein</fullName>
    </submittedName>
</protein>
<evidence type="ECO:0000313" key="2">
    <source>
        <dbReference type="EMBL" id="TPN87440.1"/>
    </source>
</evidence>
<dbReference type="Proteomes" id="UP000315540">
    <property type="component" value="Unassembled WGS sequence"/>
</dbReference>
<keyword evidence="1" id="KW-0802">TPR repeat</keyword>
<dbReference type="InterPro" id="IPR019734">
    <property type="entry name" value="TPR_rpt"/>
</dbReference>
<gene>
    <name evidence="2" type="ORF">FHK87_07615</name>
</gene>
<accession>A0A504JLU5</accession>
<dbReference type="EMBL" id="VFWZ01000002">
    <property type="protein sequence ID" value="TPN87440.1"/>
    <property type="molecule type" value="Genomic_DNA"/>
</dbReference>
<keyword evidence="3" id="KW-1185">Reference proteome</keyword>
<sequence length="208" mass="24115">MNSGGTYIRIWLFLGMVLLNPFTTLYSQKTTSPTPEQLDSLYHYYDLSKADSLTLPKRLSYVTQSLALAKKWKHDSIWYNSLMQKTFLFGKQKQYDSAIAYTQQLYDLAKANRDTLYLKKALKKLGLYYKRKNQLKEAFQYYNESFKIARLNNDSIWAGNNLLYMANIQNSLGDYSGCKVTATEGLQFVEKTSDLRCIAGLYHICFKS</sequence>
<dbReference type="PROSITE" id="PS50005">
    <property type="entry name" value="TPR"/>
    <property type="match status" value="1"/>
</dbReference>
<proteinExistence type="predicted"/>
<dbReference type="RefSeq" id="WP_140592082.1">
    <property type="nucleotide sequence ID" value="NZ_VFWZ01000002.1"/>
</dbReference>
<reference evidence="2 3" key="1">
    <citation type="submission" date="2019-06" db="EMBL/GenBank/DDBJ databases">
        <authorList>
            <person name="Meng X."/>
        </authorList>
    </citation>
    <scope>NUCLEOTIDE SEQUENCE [LARGE SCALE GENOMIC DNA]</scope>
    <source>
        <strain evidence="2 3">M625</strain>
    </source>
</reference>
<comment type="caution">
    <text evidence="2">The sequence shown here is derived from an EMBL/GenBank/DDBJ whole genome shotgun (WGS) entry which is preliminary data.</text>
</comment>
<evidence type="ECO:0000256" key="1">
    <source>
        <dbReference type="PROSITE-ProRule" id="PRU00339"/>
    </source>
</evidence>
<dbReference type="OrthoDB" id="943406at2"/>
<dbReference type="InterPro" id="IPR011990">
    <property type="entry name" value="TPR-like_helical_dom_sf"/>
</dbReference>
<name>A0A504JLU5_9FLAO</name>
<evidence type="ECO:0000313" key="3">
    <source>
        <dbReference type="Proteomes" id="UP000315540"/>
    </source>
</evidence>
<dbReference type="Gene3D" id="1.25.40.10">
    <property type="entry name" value="Tetratricopeptide repeat domain"/>
    <property type="match status" value="1"/>
</dbReference>